<dbReference type="InterPro" id="IPR016163">
    <property type="entry name" value="Ald_DH_C"/>
</dbReference>
<dbReference type="GO" id="GO:0016620">
    <property type="term" value="F:oxidoreductase activity, acting on the aldehyde or oxo group of donors, NAD or NADP as acceptor"/>
    <property type="evidence" value="ECO:0007669"/>
    <property type="project" value="InterPro"/>
</dbReference>
<dbReference type="Pfam" id="PF00171">
    <property type="entry name" value="Aldedh"/>
    <property type="match status" value="1"/>
</dbReference>
<dbReference type="Proteomes" id="UP000184387">
    <property type="component" value="Unassembled WGS sequence"/>
</dbReference>
<dbReference type="FunFam" id="3.40.309.10:FF:000012">
    <property type="entry name" value="Betaine aldehyde dehydrogenase"/>
    <property type="match status" value="1"/>
</dbReference>
<protein>
    <submittedName>
        <fullName evidence="4">Aldehyde dehydrogenase (NAD+)</fullName>
    </submittedName>
</protein>
<dbReference type="STRING" id="198092.SAMN02745194_02073"/>
<organism evidence="4 5">
    <name type="scientific">Muricoccus roseus</name>
    <dbReference type="NCBI Taxonomy" id="198092"/>
    <lineage>
        <taxon>Bacteria</taxon>
        <taxon>Pseudomonadati</taxon>
        <taxon>Pseudomonadota</taxon>
        <taxon>Alphaproteobacteria</taxon>
        <taxon>Acetobacterales</taxon>
        <taxon>Roseomonadaceae</taxon>
        <taxon>Muricoccus</taxon>
    </lineage>
</organism>
<proteinExistence type="inferred from homology"/>
<keyword evidence="2" id="KW-0560">Oxidoreductase</keyword>
<dbReference type="InterPro" id="IPR016161">
    <property type="entry name" value="Ald_DH/histidinol_DH"/>
</dbReference>
<dbReference type="InterPro" id="IPR016162">
    <property type="entry name" value="Ald_DH_N"/>
</dbReference>
<comment type="similarity">
    <text evidence="1">Belongs to the aldehyde dehydrogenase family.</text>
</comment>
<dbReference type="PANTHER" id="PTHR42804:SF1">
    <property type="entry name" value="ALDEHYDE DEHYDROGENASE-RELATED"/>
    <property type="match status" value="1"/>
</dbReference>
<dbReference type="AlphaFoldDB" id="A0A1M6HNR9"/>
<dbReference type="Gene3D" id="3.40.309.10">
    <property type="entry name" value="Aldehyde Dehydrogenase, Chain A, domain 2"/>
    <property type="match status" value="1"/>
</dbReference>
<dbReference type="OrthoDB" id="9772584at2"/>
<evidence type="ECO:0000259" key="3">
    <source>
        <dbReference type="Pfam" id="PF00171"/>
    </source>
</evidence>
<dbReference type="EMBL" id="FQZF01000010">
    <property type="protein sequence ID" value="SHJ23820.1"/>
    <property type="molecule type" value="Genomic_DNA"/>
</dbReference>
<dbReference type="FunFam" id="3.40.605.10:FF:000007">
    <property type="entry name" value="NAD/NADP-dependent betaine aldehyde dehydrogenase"/>
    <property type="match status" value="1"/>
</dbReference>
<evidence type="ECO:0000256" key="2">
    <source>
        <dbReference type="ARBA" id="ARBA00023002"/>
    </source>
</evidence>
<reference evidence="4 5" key="1">
    <citation type="submission" date="2016-11" db="EMBL/GenBank/DDBJ databases">
        <authorList>
            <person name="Jaros S."/>
            <person name="Januszkiewicz K."/>
            <person name="Wedrychowicz H."/>
        </authorList>
    </citation>
    <scope>NUCLEOTIDE SEQUENCE [LARGE SCALE GENOMIC DNA]</scope>
    <source>
        <strain evidence="4 5">DSM 14916</strain>
    </source>
</reference>
<dbReference type="SUPFAM" id="SSF53720">
    <property type="entry name" value="ALDH-like"/>
    <property type="match status" value="1"/>
</dbReference>
<name>A0A1M6HNR9_9PROT</name>
<feature type="domain" description="Aldehyde dehydrogenase" evidence="3">
    <location>
        <begin position="12"/>
        <end position="469"/>
    </location>
</feature>
<dbReference type="RefSeq" id="WP_073134331.1">
    <property type="nucleotide sequence ID" value="NZ_FQZF01000010.1"/>
</dbReference>
<dbReference type="Gene3D" id="3.40.605.10">
    <property type="entry name" value="Aldehyde Dehydrogenase, Chain A, domain 1"/>
    <property type="match status" value="1"/>
</dbReference>
<dbReference type="PANTHER" id="PTHR42804">
    <property type="entry name" value="ALDEHYDE DEHYDROGENASE"/>
    <property type="match status" value="1"/>
</dbReference>
<sequence length="474" mass="50414">MDRLKFYIDGAWVDPVASSTLGVLNPATEEVFARVSLGSAQDVDRAVGAARRAFATYSETSVEERLGYLGRITEGFRARLPELARAMTLEMGAPITFSTERQATVALFHFEEAARVLARYPFEERMGEGIIRREPIGVCGLITPWNWPLNQVASKVAPALATGCTVVLKPSEIAPLSAMLFAEIVHEAGLPPGVFNLVNGDGPTVGEAVAAHAGIDMVSFTGSTAAGVRVAKLAADTVKRVAQELGGKSANIILDDADLRAAVTQGVHACYTNGGQNCQSPTRMLVPRARREAAFEVAREAAGAIRLGDPLDPATTMGPVVSHAQFEKVQAFINSGIEEGARLVAGGPGRPAEFNHGYYVRPTVFGDVTPDMRIAQEEIFGPVLSIMSYDTEEEAIGIANDTPFGLAGFVQSGDPGRARAIANRIRAGRVYINGAPFDRSLPFGGYKQSGNGREFGAFGLEEYLEVKAILGSQG</sequence>
<keyword evidence="5" id="KW-1185">Reference proteome</keyword>
<evidence type="ECO:0000256" key="1">
    <source>
        <dbReference type="ARBA" id="ARBA00009986"/>
    </source>
</evidence>
<dbReference type="CDD" id="cd07138">
    <property type="entry name" value="ALDH_CddD_SSP0762"/>
    <property type="match status" value="1"/>
</dbReference>
<evidence type="ECO:0000313" key="4">
    <source>
        <dbReference type="EMBL" id="SHJ23820.1"/>
    </source>
</evidence>
<evidence type="ECO:0000313" key="5">
    <source>
        <dbReference type="Proteomes" id="UP000184387"/>
    </source>
</evidence>
<gene>
    <name evidence="4" type="ORF">SAMN02745194_02073</name>
</gene>
<accession>A0A1M6HNR9</accession>
<dbReference type="InterPro" id="IPR015590">
    <property type="entry name" value="Aldehyde_DH_dom"/>
</dbReference>